<proteinExistence type="inferred from homology"/>
<name>A0ABU1UM64_9ACTN</name>
<organism evidence="2 3">
    <name type="scientific">Aeromicrobium panaciterrae</name>
    <dbReference type="NCBI Taxonomy" id="363861"/>
    <lineage>
        <taxon>Bacteria</taxon>
        <taxon>Bacillati</taxon>
        <taxon>Actinomycetota</taxon>
        <taxon>Actinomycetes</taxon>
        <taxon>Propionibacteriales</taxon>
        <taxon>Nocardioidaceae</taxon>
        <taxon>Aeromicrobium</taxon>
    </lineage>
</organism>
<comment type="caution">
    <text evidence="2">The sequence shown here is derived from an EMBL/GenBank/DDBJ whole genome shotgun (WGS) entry which is preliminary data.</text>
</comment>
<evidence type="ECO:0000313" key="3">
    <source>
        <dbReference type="Proteomes" id="UP001257739"/>
    </source>
</evidence>
<dbReference type="InterPro" id="IPR001753">
    <property type="entry name" value="Enoyl-CoA_hydra/iso"/>
</dbReference>
<dbReference type="EMBL" id="JAVDWH010000001">
    <property type="protein sequence ID" value="MDR7086248.1"/>
    <property type="molecule type" value="Genomic_DNA"/>
</dbReference>
<evidence type="ECO:0000256" key="1">
    <source>
        <dbReference type="ARBA" id="ARBA00005254"/>
    </source>
</evidence>
<reference evidence="2 3" key="1">
    <citation type="submission" date="2023-07" db="EMBL/GenBank/DDBJ databases">
        <title>Sorghum-associated microbial communities from plants grown in Nebraska, USA.</title>
        <authorList>
            <person name="Schachtman D."/>
        </authorList>
    </citation>
    <scope>NUCLEOTIDE SEQUENCE [LARGE SCALE GENOMIC DNA]</scope>
    <source>
        <strain evidence="2 3">BE248</strain>
    </source>
</reference>
<dbReference type="PANTHER" id="PTHR43459:SF1">
    <property type="entry name" value="EG:BACN32G11.4 PROTEIN"/>
    <property type="match status" value="1"/>
</dbReference>
<dbReference type="InterPro" id="IPR029045">
    <property type="entry name" value="ClpP/crotonase-like_dom_sf"/>
</dbReference>
<dbReference type="SUPFAM" id="SSF52096">
    <property type="entry name" value="ClpP/crotonase"/>
    <property type="match status" value="1"/>
</dbReference>
<dbReference type="CDD" id="cd06558">
    <property type="entry name" value="crotonase-like"/>
    <property type="match status" value="1"/>
</dbReference>
<gene>
    <name evidence="2" type="ORF">J2X11_001087</name>
</gene>
<dbReference type="GO" id="GO:0016853">
    <property type="term" value="F:isomerase activity"/>
    <property type="evidence" value="ECO:0007669"/>
    <property type="project" value="UniProtKB-KW"/>
</dbReference>
<dbReference type="InterPro" id="IPR014748">
    <property type="entry name" value="Enoyl-CoA_hydra_C"/>
</dbReference>
<dbReference type="RefSeq" id="WP_309967721.1">
    <property type="nucleotide sequence ID" value="NZ_JAVDWH010000001.1"/>
</dbReference>
<keyword evidence="2" id="KW-0413">Isomerase</keyword>
<evidence type="ECO:0000313" key="2">
    <source>
        <dbReference type="EMBL" id="MDR7086248.1"/>
    </source>
</evidence>
<accession>A0ABU1UM64</accession>
<dbReference type="EC" id="5.3.3.18" evidence="2"/>
<keyword evidence="3" id="KW-1185">Reference proteome</keyword>
<dbReference type="Gene3D" id="1.10.12.10">
    <property type="entry name" value="Lyase 2-enoyl-coa Hydratase, Chain A, domain 2"/>
    <property type="match status" value="1"/>
</dbReference>
<dbReference type="Gene3D" id="3.90.226.10">
    <property type="entry name" value="2-enoyl-CoA Hydratase, Chain A, domain 1"/>
    <property type="match status" value="1"/>
</dbReference>
<dbReference type="Proteomes" id="UP001257739">
    <property type="component" value="Unassembled WGS sequence"/>
</dbReference>
<dbReference type="Pfam" id="PF00378">
    <property type="entry name" value="ECH_1"/>
    <property type="match status" value="1"/>
</dbReference>
<protein>
    <submittedName>
        <fullName evidence="2">2-(1,2-epoxy-1,2-dihydrophenyl)acetyl-CoA isomerase</fullName>
        <ecNumber evidence="2">5.3.3.18</ecNumber>
    </submittedName>
</protein>
<dbReference type="PANTHER" id="PTHR43459">
    <property type="entry name" value="ENOYL-COA HYDRATASE"/>
    <property type="match status" value="1"/>
</dbReference>
<comment type="similarity">
    <text evidence="1">Belongs to the enoyl-CoA hydratase/isomerase family.</text>
</comment>
<sequence length="267" mass="27746">MSESSTPPVTYEVADGVATVTFNRPDTMNSLTTDTKVALRDALHQAAADSEARCVVLTGTGRAFCVGQDLKEHVAGLTSDDPGQLSDTVQEHYNPAVTAIATMPKPVIAAVNGIAAGAGASLAFAADFRLLRRSAGFNLAFAGIALSCDTGASWTLPRLVGFGRATQLLLQPRTIPADEALELGMATTVVDDDAFDAEVAALARSLADGPTLAYASIKRSLAFSATNDFPASLDQEAQKMALTGASEDHLAAVKAFLAKEKPSFTGR</sequence>